<accession>A0ABR1JKT6</accession>
<dbReference type="Proteomes" id="UP001498398">
    <property type="component" value="Unassembled WGS sequence"/>
</dbReference>
<sequence length="54" mass="5981">MTSPLFIAICSAIVWAIYKLLNVGRREPTLPPGPPTLPVIGNLNVFPTEYAHYK</sequence>
<dbReference type="EMBL" id="JBANRG010000012">
    <property type="protein sequence ID" value="KAK7461953.1"/>
    <property type="molecule type" value="Genomic_DNA"/>
</dbReference>
<evidence type="ECO:0000313" key="1">
    <source>
        <dbReference type="EMBL" id="KAK7461953.1"/>
    </source>
</evidence>
<reference evidence="1 2" key="1">
    <citation type="submission" date="2024-01" db="EMBL/GenBank/DDBJ databases">
        <title>A draft genome for the cacao thread blight pathogen Marasmiellus scandens.</title>
        <authorList>
            <person name="Baruah I.K."/>
            <person name="Leung J."/>
            <person name="Bukari Y."/>
            <person name="Amoako-Attah I."/>
            <person name="Meinhardt L.W."/>
            <person name="Bailey B.A."/>
            <person name="Cohen S.P."/>
        </authorList>
    </citation>
    <scope>NUCLEOTIDE SEQUENCE [LARGE SCALE GENOMIC DNA]</scope>
    <source>
        <strain evidence="1 2">GH-19</strain>
    </source>
</reference>
<proteinExistence type="predicted"/>
<protein>
    <recommendedName>
        <fullName evidence="3">Cytochrome P450</fullName>
    </recommendedName>
</protein>
<organism evidence="1 2">
    <name type="scientific">Marasmiellus scandens</name>
    <dbReference type="NCBI Taxonomy" id="2682957"/>
    <lineage>
        <taxon>Eukaryota</taxon>
        <taxon>Fungi</taxon>
        <taxon>Dikarya</taxon>
        <taxon>Basidiomycota</taxon>
        <taxon>Agaricomycotina</taxon>
        <taxon>Agaricomycetes</taxon>
        <taxon>Agaricomycetidae</taxon>
        <taxon>Agaricales</taxon>
        <taxon>Marasmiineae</taxon>
        <taxon>Omphalotaceae</taxon>
        <taxon>Marasmiellus</taxon>
    </lineage>
</organism>
<comment type="caution">
    <text evidence="1">The sequence shown here is derived from an EMBL/GenBank/DDBJ whole genome shotgun (WGS) entry which is preliminary data.</text>
</comment>
<evidence type="ECO:0008006" key="3">
    <source>
        <dbReference type="Google" id="ProtNLM"/>
    </source>
</evidence>
<evidence type="ECO:0000313" key="2">
    <source>
        <dbReference type="Proteomes" id="UP001498398"/>
    </source>
</evidence>
<gene>
    <name evidence="1" type="ORF">VKT23_008386</name>
</gene>
<keyword evidence="2" id="KW-1185">Reference proteome</keyword>
<name>A0ABR1JKT6_9AGAR</name>